<name>A0A2K2FTV5_9SPHN</name>
<dbReference type="Proteomes" id="UP000236327">
    <property type="component" value="Unassembled WGS sequence"/>
</dbReference>
<feature type="transmembrane region" description="Helical" evidence="1">
    <location>
        <begin position="21"/>
        <end position="43"/>
    </location>
</feature>
<reference evidence="2 3" key="1">
    <citation type="submission" date="2016-05" db="EMBL/GenBank/DDBJ databases">
        <title>Complete genome sequence of Novosphingobium guangzhouense SA925(T).</title>
        <authorList>
            <person name="Sha S."/>
        </authorList>
    </citation>
    <scope>NUCLEOTIDE SEQUENCE [LARGE SCALE GENOMIC DNA]</scope>
    <source>
        <strain evidence="2 3">SA925</strain>
    </source>
</reference>
<evidence type="ECO:0000313" key="2">
    <source>
        <dbReference type="EMBL" id="PNU02190.1"/>
    </source>
</evidence>
<accession>A0A2K2FTV5</accession>
<dbReference type="AlphaFoldDB" id="A0A2K2FTV5"/>
<evidence type="ECO:0000313" key="3">
    <source>
        <dbReference type="Proteomes" id="UP000236327"/>
    </source>
</evidence>
<evidence type="ECO:0000256" key="1">
    <source>
        <dbReference type="SAM" id="Phobius"/>
    </source>
</evidence>
<sequence length="92" mass="10446">MEAAFWRFAHKHYHSKSLSSLTDLAALTWALFFVLVYSTALLADWRPNVSEAMVGVSLIGVPLMFGIAHRRIRLEASKGPTALYRKRVKTNR</sequence>
<organism evidence="2 3">
    <name type="scientific">Novosphingobium guangzhouense</name>
    <dbReference type="NCBI Taxonomy" id="1850347"/>
    <lineage>
        <taxon>Bacteria</taxon>
        <taxon>Pseudomonadati</taxon>
        <taxon>Pseudomonadota</taxon>
        <taxon>Alphaproteobacteria</taxon>
        <taxon>Sphingomonadales</taxon>
        <taxon>Sphingomonadaceae</taxon>
        <taxon>Novosphingobium</taxon>
    </lineage>
</organism>
<keyword evidence="1" id="KW-1133">Transmembrane helix</keyword>
<feature type="transmembrane region" description="Helical" evidence="1">
    <location>
        <begin position="49"/>
        <end position="68"/>
    </location>
</feature>
<keyword evidence="1" id="KW-0472">Membrane</keyword>
<comment type="caution">
    <text evidence="2">The sequence shown here is derived from an EMBL/GenBank/DDBJ whole genome shotgun (WGS) entry which is preliminary data.</text>
</comment>
<dbReference type="EMBL" id="LYMM01000084">
    <property type="protein sequence ID" value="PNU02190.1"/>
    <property type="molecule type" value="Genomic_DNA"/>
</dbReference>
<gene>
    <name evidence="2" type="ORF">A8V01_09970</name>
</gene>
<dbReference type="RefSeq" id="WP_103098968.1">
    <property type="nucleotide sequence ID" value="NZ_LYMM01000084.1"/>
</dbReference>
<dbReference type="OrthoDB" id="7577072at2"/>
<keyword evidence="3" id="KW-1185">Reference proteome</keyword>
<proteinExistence type="predicted"/>
<keyword evidence="1" id="KW-0812">Transmembrane</keyword>
<protein>
    <submittedName>
        <fullName evidence="2">Uncharacterized protein</fullName>
    </submittedName>
</protein>